<dbReference type="EMBL" id="GL385400">
    <property type="protein sequence ID" value="EJT71763.1"/>
    <property type="molecule type" value="Genomic_DNA"/>
</dbReference>
<keyword evidence="4" id="KW-1185">Reference proteome</keyword>
<reference evidence="2" key="2">
    <citation type="submission" date="2010-07" db="EMBL/GenBank/DDBJ databases">
        <authorList>
            <consortium name="The Broad Institute Genome Sequencing Platform"/>
            <consortium name="Broad Institute Genome Sequencing Center for Infectious Disease"/>
            <person name="Ma L.-J."/>
            <person name="Dead R."/>
            <person name="Young S."/>
            <person name="Zeng Q."/>
            <person name="Koehrsen M."/>
            <person name="Alvarado L."/>
            <person name="Berlin A."/>
            <person name="Chapman S.B."/>
            <person name="Chen Z."/>
            <person name="Freedman E."/>
            <person name="Gellesch M."/>
            <person name="Goldberg J."/>
            <person name="Griggs A."/>
            <person name="Gujja S."/>
            <person name="Heilman E.R."/>
            <person name="Heiman D."/>
            <person name="Hepburn T."/>
            <person name="Howarth C."/>
            <person name="Jen D."/>
            <person name="Larson L."/>
            <person name="Mehta T."/>
            <person name="Neiman D."/>
            <person name="Pearson M."/>
            <person name="Roberts A."/>
            <person name="Saif S."/>
            <person name="Shea T."/>
            <person name="Shenoy N."/>
            <person name="Sisk P."/>
            <person name="Stolte C."/>
            <person name="Sykes S."/>
            <person name="Walk T."/>
            <person name="White J."/>
            <person name="Yandava C."/>
            <person name="Haas B."/>
            <person name="Nusbaum C."/>
            <person name="Birren B."/>
        </authorList>
    </citation>
    <scope>NUCLEOTIDE SEQUENCE</scope>
    <source>
        <strain evidence="2">R3-111a-1</strain>
    </source>
</reference>
<dbReference type="EnsemblFungi" id="EJT71763">
    <property type="protein sequence ID" value="EJT71763"/>
    <property type="gene ID" value="GGTG_11017"/>
</dbReference>
<evidence type="ECO:0000313" key="3">
    <source>
        <dbReference type="EnsemblFungi" id="EJT71763"/>
    </source>
</evidence>
<evidence type="ECO:0000313" key="4">
    <source>
        <dbReference type="Proteomes" id="UP000006039"/>
    </source>
</evidence>
<feature type="region of interest" description="Disordered" evidence="1">
    <location>
        <begin position="382"/>
        <end position="412"/>
    </location>
</feature>
<feature type="compositionally biased region" description="Acidic residues" evidence="1">
    <location>
        <begin position="280"/>
        <end position="294"/>
    </location>
</feature>
<dbReference type="VEuPathDB" id="FungiDB:GGTG_11017"/>
<proteinExistence type="predicted"/>
<feature type="region of interest" description="Disordered" evidence="1">
    <location>
        <begin position="1"/>
        <end position="44"/>
    </location>
</feature>
<organism evidence="2">
    <name type="scientific">Gaeumannomyces tritici (strain R3-111a-1)</name>
    <name type="common">Wheat and barley take-all root rot fungus</name>
    <name type="synonym">Gaeumannomyces graminis var. tritici</name>
    <dbReference type="NCBI Taxonomy" id="644352"/>
    <lineage>
        <taxon>Eukaryota</taxon>
        <taxon>Fungi</taxon>
        <taxon>Dikarya</taxon>
        <taxon>Ascomycota</taxon>
        <taxon>Pezizomycotina</taxon>
        <taxon>Sordariomycetes</taxon>
        <taxon>Sordariomycetidae</taxon>
        <taxon>Magnaporthales</taxon>
        <taxon>Magnaporthaceae</taxon>
        <taxon>Gaeumannomyces</taxon>
    </lineage>
</organism>
<name>J3PBZ3_GAET3</name>
<evidence type="ECO:0000256" key="1">
    <source>
        <dbReference type="SAM" id="MobiDB-lite"/>
    </source>
</evidence>
<reference evidence="3" key="5">
    <citation type="submission" date="2018-04" db="UniProtKB">
        <authorList>
            <consortium name="EnsemblFungi"/>
        </authorList>
    </citation>
    <scope>IDENTIFICATION</scope>
    <source>
        <strain evidence="3">R3-111a-1</strain>
    </source>
</reference>
<feature type="region of interest" description="Disordered" evidence="1">
    <location>
        <begin position="509"/>
        <end position="533"/>
    </location>
</feature>
<dbReference type="GeneID" id="20351475"/>
<dbReference type="Proteomes" id="UP000006039">
    <property type="component" value="Unassembled WGS sequence"/>
</dbReference>
<feature type="compositionally biased region" description="Basic and acidic residues" evidence="1">
    <location>
        <begin position="1"/>
        <end position="12"/>
    </location>
</feature>
<gene>
    <name evidence="3" type="primary">20351475</name>
    <name evidence="2" type="ORF">GGTG_11017</name>
</gene>
<dbReference type="RefSeq" id="XP_009227160.1">
    <property type="nucleotide sequence ID" value="XM_009228896.1"/>
</dbReference>
<accession>J3PBZ3</accession>
<feature type="compositionally biased region" description="Low complexity" evidence="1">
    <location>
        <begin position="247"/>
        <end position="260"/>
    </location>
</feature>
<reference evidence="3" key="4">
    <citation type="journal article" date="2015" name="G3 (Bethesda)">
        <title>Genome sequences of three phytopathogenic species of the Magnaporthaceae family of fungi.</title>
        <authorList>
            <person name="Okagaki L.H."/>
            <person name="Nunes C.C."/>
            <person name="Sailsbery J."/>
            <person name="Clay B."/>
            <person name="Brown D."/>
            <person name="John T."/>
            <person name="Oh Y."/>
            <person name="Young N."/>
            <person name="Fitzgerald M."/>
            <person name="Haas B.J."/>
            <person name="Zeng Q."/>
            <person name="Young S."/>
            <person name="Adiconis X."/>
            <person name="Fan L."/>
            <person name="Levin J.Z."/>
            <person name="Mitchell T.K."/>
            <person name="Okubara P.A."/>
            <person name="Farman M.L."/>
            <person name="Kohn L.M."/>
            <person name="Birren B."/>
            <person name="Ma L.-J."/>
            <person name="Dean R.A."/>
        </authorList>
    </citation>
    <scope>NUCLEOTIDE SEQUENCE</scope>
    <source>
        <strain evidence="3">R3-111a-1</strain>
    </source>
</reference>
<sequence>MESPEEENKKAPVSDQVLAVAEPSSSASSSHKNSKPTQQPTHPTMTLEEVMHELRTMQEHEHRRHMHFMSVYQPANRIGLNTLLPPPALPDMARRLLGGSSGLGLFGSKARDKPRVSTRDLVREMDLFHAEDCCNKSTAVYVLRQPAPASMDSGVAEARLRVLLIVVHAYLYKRWFEPYKSEVEWGRFVAKTIVPVIGGGSDDQTLDVGSPEADTAVARLHQAVCLASNRTRRHVARRHESLARLLAQQQQNSQLQLSQPSTPPSPHWLEGDQDPAALDGDPEAVSDPDDDGDEEHLHNDCHPGDDRQFRRQVIERGLEPARALLNKRNYVLQPLFRAMAITICLEDHDPERMRNGDGDGDGDAGAIPVRIVLFGDEDEVFDDDNYYHHPGDDGGDEDQDTNPRLSAPLSFDPIRDSVHDYREAGAGEHRTRSAATTLGAAASFVLAMAAREDAARGGPRPDPVEAGLDGEDGCLVGARALRREARRWGQPDVDVAGPSSSWVAVVDDAGGGGGDGAERRRLEHHPDRARGAASDDEAWMARLEAGAYESLHWREGKLAFPSVPPRKKKREAKEESWVNLRDVRLW</sequence>
<evidence type="ECO:0000313" key="2">
    <source>
        <dbReference type="EMBL" id="EJT71763.1"/>
    </source>
</evidence>
<feature type="compositionally biased region" description="Polar residues" evidence="1">
    <location>
        <begin position="35"/>
        <end position="44"/>
    </location>
</feature>
<reference evidence="2" key="3">
    <citation type="submission" date="2010-09" db="EMBL/GenBank/DDBJ databases">
        <title>Annotation of Gaeumannomyces graminis var. tritici R3-111a-1.</title>
        <authorList>
            <consortium name="The Broad Institute Genome Sequencing Platform"/>
            <person name="Ma L.-J."/>
            <person name="Dead R."/>
            <person name="Young S.K."/>
            <person name="Zeng Q."/>
            <person name="Gargeya S."/>
            <person name="Fitzgerald M."/>
            <person name="Haas B."/>
            <person name="Abouelleil A."/>
            <person name="Alvarado L."/>
            <person name="Arachchi H.M."/>
            <person name="Berlin A."/>
            <person name="Brown A."/>
            <person name="Chapman S.B."/>
            <person name="Chen Z."/>
            <person name="Dunbar C."/>
            <person name="Freedman E."/>
            <person name="Gearin G."/>
            <person name="Gellesch M."/>
            <person name="Goldberg J."/>
            <person name="Griggs A."/>
            <person name="Gujja S."/>
            <person name="Heiman D."/>
            <person name="Howarth C."/>
            <person name="Larson L."/>
            <person name="Lui A."/>
            <person name="MacDonald P.J.P."/>
            <person name="Mehta T."/>
            <person name="Montmayeur A."/>
            <person name="Murphy C."/>
            <person name="Neiman D."/>
            <person name="Pearson M."/>
            <person name="Priest M."/>
            <person name="Roberts A."/>
            <person name="Saif S."/>
            <person name="Shea T."/>
            <person name="Shenoy N."/>
            <person name="Sisk P."/>
            <person name="Stolte C."/>
            <person name="Sykes S."/>
            <person name="Yandava C."/>
            <person name="Wortman J."/>
            <person name="Nusbaum C."/>
            <person name="Birren B."/>
        </authorList>
    </citation>
    <scope>NUCLEOTIDE SEQUENCE</scope>
    <source>
        <strain evidence="2">R3-111a-1</strain>
    </source>
</reference>
<dbReference type="AlphaFoldDB" id="J3PBZ3"/>
<feature type="compositionally biased region" description="Basic and acidic residues" evidence="1">
    <location>
        <begin position="516"/>
        <end position="530"/>
    </location>
</feature>
<dbReference type="eggNOG" id="ENOG502RJ3F">
    <property type="taxonomic scope" value="Eukaryota"/>
</dbReference>
<feature type="region of interest" description="Disordered" evidence="1">
    <location>
        <begin position="247"/>
        <end position="307"/>
    </location>
</feature>
<reference evidence="4" key="1">
    <citation type="submission" date="2010-07" db="EMBL/GenBank/DDBJ databases">
        <title>The genome sequence of Gaeumannomyces graminis var. tritici strain R3-111a-1.</title>
        <authorList>
            <consortium name="The Broad Institute Genome Sequencing Platform"/>
            <person name="Ma L.-J."/>
            <person name="Dead R."/>
            <person name="Young S."/>
            <person name="Zeng Q."/>
            <person name="Koehrsen M."/>
            <person name="Alvarado L."/>
            <person name="Berlin A."/>
            <person name="Chapman S.B."/>
            <person name="Chen Z."/>
            <person name="Freedman E."/>
            <person name="Gellesch M."/>
            <person name="Goldberg J."/>
            <person name="Griggs A."/>
            <person name="Gujja S."/>
            <person name="Heilman E.R."/>
            <person name="Heiman D."/>
            <person name="Hepburn T."/>
            <person name="Howarth C."/>
            <person name="Jen D."/>
            <person name="Larson L."/>
            <person name="Mehta T."/>
            <person name="Neiman D."/>
            <person name="Pearson M."/>
            <person name="Roberts A."/>
            <person name="Saif S."/>
            <person name="Shea T."/>
            <person name="Shenoy N."/>
            <person name="Sisk P."/>
            <person name="Stolte C."/>
            <person name="Sykes S."/>
            <person name="Walk T."/>
            <person name="White J."/>
            <person name="Yandava C."/>
            <person name="Haas B."/>
            <person name="Nusbaum C."/>
            <person name="Birren B."/>
        </authorList>
    </citation>
    <scope>NUCLEOTIDE SEQUENCE [LARGE SCALE GENOMIC DNA]</scope>
    <source>
        <strain evidence="4">R3-111a-1</strain>
    </source>
</reference>
<feature type="compositionally biased region" description="Basic and acidic residues" evidence="1">
    <location>
        <begin position="295"/>
        <end position="307"/>
    </location>
</feature>
<protein>
    <submittedName>
        <fullName evidence="2 3">Uncharacterized protein</fullName>
    </submittedName>
</protein>
<dbReference type="HOGENOM" id="CLU_465429_0_0_1"/>
<dbReference type="OrthoDB" id="3513679at2759"/>